<keyword evidence="2" id="KW-1185">Reference proteome</keyword>
<dbReference type="EMBL" id="PVWK01000051">
    <property type="protein sequence ID" value="PSB30521.1"/>
    <property type="molecule type" value="Genomic_DNA"/>
</dbReference>
<name>A0A2T1ECT9_9CYAN</name>
<evidence type="ECO:0000313" key="2">
    <source>
        <dbReference type="Proteomes" id="UP000239576"/>
    </source>
</evidence>
<dbReference type="AlphaFoldDB" id="A0A2T1ECT9"/>
<dbReference type="Proteomes" id="UP000239576">
    <property type="component" value="Unassembled WGS sequence"/>
</dbReference>
<proteinExistence type="predicted"/>
<organism evidence="1 2">
    <name type="scientific">Stenomitos frigidus ULC18</name>
    <dbReference type="NCBI Taxonomy" id="2107698"/>
    <lineage>
        <taxon>Bacteria</taxon>
        <taxon>Bacillati</taxon>
        <taxon>Cyanobacteriota</taxon>
        <taxon>Cyanophyceae</taxon>
        <taxon>Leptolyngbyales</taxon>
        <taxon>Leptolyngbyaceae</taxon>
        <taxon>Stenomitos</taxon>
    </lineage>
</organism>
<sequence>MHNRLRVSHLVAAFVTSIGTSVLVGVPGWAATFSSSEATFEVNNFSVLPLDVTALHDAKTQVIAPDGLVKSNADADALFLTDALNQSSSRASGSSSSVVSGSGNSYFGFAQSIAQVVGYSFQIGHGETFSFDFTNSLNLQTAIDQPGIETATAIGTIGLGLFDAADPNNLTLLDFLTIAGSLGTPGNSNALTVDQSAGITFSTRQTALNSALDGKQASASASVQGSLSHFFANPTSLLLVEYGSNQAAAAVPEPSNVLASLVCLGLLGLRFWRKPKLKQP</sequence>
<reference evidence="2" key="1">
    <citation type="submission" date="2018-02" db="EMBL/GenBank/DDBJ databases">
        <authorList>
            <person name="Moore K."/>
            <person name="Momper L."/>
        </authorList>
    </citation>
    <scope>NUCLEOTIDE SEQUENCE [LARGE SCALE GENOMIC DNA]</scope>
    <source>
        <strain evidence="2">ULC18</strain>
    </source>
</reference>
<accession>A0A2T1ECT9</accession>
<gene>
    <name evidence="1" type="ORF">C7B82_08720</name>
</gene>
<reference evidence="1 2" key="2">
    <citation type="submission" date="2018-03" db="EMBL/GenBank/DDBJ databases">
        <title>The ancient ancestry and fast evolution of plastids.</title>
        <authorList>
            <person name="Moore K.R."/>
            <person name="Magnabosco C."/>
            <person name="Momper L."/>
            <person name="Gold D.A."/>
            <person name="Bosak T."/>
            <person name="Fournier G.P."/>
        </authorList>
    </citation>
    <scope>NUCLEOTIDE SEQUENCE [LARGE SCALE GENOMIC DNA]</scope>
    <source>
        <strain evidence="1 2">ULC18</strain>
    </source>
</reference>
<evidence type="ECO:0000313" key="1">
    <source>
        <dbReference type="EMBL" id="PSB30521.1"/>
    </source>
</evidence>
<protein>
    <recommendedName>
        <fullName evidence="3">PEP-CTERM sorting domain-containing protein</fullName>
    </recommendedName>
</protein>
<evidence type="ECO:0008006" key="3">
    <source>
        <dbReference type="Google" id="ProtNLM"/>
    </source>
</evidence>
<comment type="caution">
    <text evidence="1">The sequence shown here is derived from an EMBL/GenBank/DDBJ whole genome shotgun (WGS) entry which is preliminary data.</text>
</comment>